<evidence type="ECO:0000313" key="2">
    <source>
        <dbReference type="EMBL" id="SFR43198.1"/>
    </source>
</evidence>
<dbReference type="PANTHER" id="PTHR39434:SF1">
    <property type="entry name" value="VOC DOMAIN-CONTAINING PROTEIN"/>
    <property type="match status" value="1"/>
</dbReference>
<evidence type="ECO:0000259" key="1">
    <source>
        <dbReference type="PROSITE" id="PS51819"/>
    </source>
</evidence>
<dbReference type="PANTHER" id="PTHR39434">
    <property type="match status" value="1"/>
</dbReference>
<dbReference type="Pfam" id="PF00903">
    <property type="entry name" value="Glyoxalase"/>
    <property type="match status" value="1"/>
</dbReference>
<protein>
    <recommendedName>
        <fullName evidence="1">VOC domain-containing protein</fullName>
    </recommendedName>
</protein>
<dbReference type="InterPro" id="IPR004360">
    <property type="entry name" value="Glyas_Fos-R_dOase_dom"/>
</dbReference>
<dbReference type="InterPro" id="IPR037523">
    <property type="entry name" value="VOC_core"/>
</dbReference>
<dbReference type="SUPFAM" id="SSF54593">
    <property type="entry name" value="Glyoxalase/Bleomycin resistance protein/Dihydroxybiphenyl dioxygenase"/>
    <property type="match status" value="1"/>
</dbReference>
<feature type="domain" description="VOC" evidence="1">
    <location>
        <begin position="5"/>
        <end position="130"/>
    </location>
</feature>
<dbReference type="Proteomes" id="UP000199658">
    <property type="component" value="Unassembled WGS sequence"/>
</dbReference>
<evidence type="ECO:0000313" key="3">
    <source>
        <dbReference type="Proteomes" id="UP000199658"/>
    </source>
</evidence>
<sequence length="139" mass="15497">MIMLTPFHLAYHVTDLDDARAFYGGLLGCTEGRSTETWVDFDFFGHQLSLHLGEPFANAPTGKVGDHMVPMPHLGLVLPYDDWRALADRLEAAETDWVLAPSVRFEGQPGEQWTMFFRDPAGNPIEIKGFRDLSGVFAG</sequence>
<keyword evidence="3" id="KW-1185">Reference proteome</keyword>
<dbReference type="PROSITE" id="PS51819">
    <property type="entry name" value="VOC"/>
    <property type="match status" value="1"/>
</dbReference>
<proteinExistence type="predicted"/>
<dbReference type="Gene3D" id="3.10.180.10">
    <property type="entry name" value="2,3-Dihydroxybiphenyl 1,2-Dioxygenase, domain 1"/>
    <property type="match status" value="1"/>
</dbReference>
<dbReference type="EMBL" id="FOYO01000001">
    <property type="protein sequence ID" value="SFR43198.1"/>
    <property type="molecule type" value="Genomic_DNA"/>
</dbReference>
<dbReference type="AlphaFoldDB" id="A0A1I6GM00"/>
<dbReference type="InterPro" id="IPR029068">
    <property type="entry name" value="Glyas_Bleomycin-R_OHBP_Dase"/>
</dbReference>
<gene>
    <name evidence="2" type="ORF">SAMN04488002_1688</name>
</gene>
<organism evidence="2 3">
    <name type="scientific">Litoreibacter janthinus</name>
    <dbReference type="NCBI Taxonomy" id="670154"/>
    <lineage>
        <taxon>Bacteria</taxon>
        <taxon>Pseudomonadati</taxon>
        <taxon>Pseudomonadota</taxon>
        <taxon>Alphaproteobacteria</taxon>
        <taxon>Rhodobacterales</taxon>
        <taxon>Roseobacteraceae</taxon>
        <taxon>Litoreibacter</taxon>
    </lineage>
</organism>
<reference evidence="3" key="1">
    <citation type="submission" date="2016-10" db="EMBL/GenBank/DDBJ databases">
        <authorList>
            <person name="Varghese N."/>
            <person name="Submissions S."/>
        </authorList>
    </citation>
    <scope>NUCLEOTIDE SEQUENCE [LARGE SCALE GENOMIC DNA]</scope>
    <source>
        <strain evidence="3">DSM 26921</strain>
    </source>
</reference>
<accession>A0A1I6GM00</accession>
<dbReference type="CDD" id="cd08357">
    <property type="entry name" value="VOC_like"/>
    <property type="match status" value="1"/>
</dbReference>
<name>A0A1I6GM00_9RHOB</name>